<protein>
    <submittedName>
        <fullName evidence="2">Uncharacterized protein</fullName>
    </submittedName>
</protein>
<proteinExistence type="predicted"/>
<evidence type="ECO:0000313" key="3">
    <source>
        <dbReference type="Proteomes" id="UP001151760"/>
    </source>
</evidence>
<organism evidence="2 3">
    <name type="scientific">Tanacetum coccineum</name>
    <dbReference type="NCBI Taxonomy" id="301880"/>
    <lineage>
        <taxon>Eukaryota</taxon>
        <taxon>Viridiplantae</taxon>
        <taxon>Streptophyta</taxon>
        <taxon>Embryophyta</taxon>
        <taxon>Tracheophyta</taxon>
        <taxon>Spermatophyta</taxon>
        <taxon>Magnoliopsida</taxon>
        <taxon>eudicotyledons</taxon>
        <taxon>Gunneridae</taxon>
        <taxon>Pentapetalae</taxon>
        <taxon>asterids</taxon>
        <taxon>campanulids</taxon>
        <taxon>Asterales</taxon>
        <taxon>Asteraceae</taxon>
        <taxon>Asteroideae</taxon>
        <taxon>Anthemideae</taxon>
        <taxon>Anthemidinae</taxon>
        <taxon>Tanacetum</taxon>
    </lineage>
</organism>
<evidence type="ECO:0000256" key="1">
    <source>
        <dbReference type="SAM" id="MobiDB-lite"/>
    </source>
</evidence>
<gene>
    <name evidence="2" type="ORF">Tco_0860970</name>
</gene>
<evidence type="ECO:0000313" key="2">
    <source>
        <dbReference type="EMBL" id="GJT13928.1"/>
    </source>
</evidence>
<feature type="region of interest" description="Disordered" evidence="1">
    <location>
        <begin position="201"/>
        <end position="223"/>
    </location>
</feature>
<accession>A0ABQ5BHB1</accession>
<comment type="caution">
    <text evidence="2">The sequence shown here is derived from an EMBL/GenBank/DDBJ whole genome shotgun (WGS) entry which is preliminary data.</text>
</comment>
<sequence length="223" mass="23717">MSLKLSPYVVLYDKRVLPSVPESNGLVFEPPHSFSVAVSGVLGDGSRVHTHDHDGYEAPDESPESILSINRPAAGPYRLTVKYETYYPEHPLVKHTSPVYHAHGAQQALCMVGACLDTRRRSPVEGGDSETGGDGDGVVTARSLSTSASGGRDMEGDREWCESTGGNSGSSAGKSWLFLMVSRYSRPVELAVSVDSRALISPSSSAPHKALPGLRVGVGREPV</sequence>
<name>A0ABQ5BHB1_9ASTR</name>
<feature type="region of interest" description="Disordered" evidence="1">
    <location>
        <begin position="121"/>
        <end position="170"/>
    </location>
</feature>
<keyword evidence="3" id="KW-1185">Reference proteome</keyword>
<dbReference type="EMBL" id="BQNB010013270">
    <property type="protein sequence ID" value="GJT13928.1"/>
    <property type="molecule type" value="Genomic_DNA"/>
</dbReference>
<dbReference type="Proteomes" id="UP001151760">
    <property type="component" value="Unassembled WGS sequence"/>
</dbReference>
<reference evidence="2" key="1">
    <citation type="journal article" date="2022" name="Int. J. Mol. Sci.">
        <title>Draft Genome of Tanacetum Coccineum: Genomic Comparison of Closely Related Tanacetum-Family Plants.</title>
        <authorList>
            <person name="Yamashiro T."/>
            <person name="Shiraishi A."/>
            <person name="Nakayama K."/>
            <person name="Satake H."/>
        </authorList>
    </citation>
    <scope>NUCLEOTIDE SEQUENCE</scope>
</reference>
<feature type="compositionally biased region" description="Basic and acidic residues" evidence="1">
    <location>
        <begin position="152"/>
        <end position="161"/>
    </location>
</feature>
<reference evidence="2" key="2">
    <citation type="submission" date="2022-01" db="EMBL/GenBank/DDBJ databases">
        <authorList>
            <person name="Yamashiro T."/>
            <person name="Shiraishi A."/>
            <person name="Satake H."/>
            <person name="Nakayama K."/>
        </authorList>
    </citation>
    <scope>NUCLEOTIDE SEQUENCE</scope>
</reference>